<evidence type="ECO:0008006" key="4">
    <source>
        <dbReference type="Google" id="ProtNLM"/>
    </source>
</evidence>
<comment type="caution">
    <text evidence="2">The sequence shown here is derived from an EMBL/GenBank/DDBJ whole genome shotgun (WGS) entry which is preliminary data.</text>
</comment>
<name>A0A7K1Y1A6_9SPHI</name>
<protein>
    <recommendedName>
        <fullName evidence="4">Nuclear transport factor 2 family protein</fullName>
    </recommendedName>
</protein>
<dbReference type="AlphaFoldDB" id="A0A7K1Y1A6"/>
<dbReference type="Pfam" id="PF12893">
    <property type="entry name" value="Lumazine_bd_2"/>
    <property type="match status" value="1"/>
</dbReference>
<dbReference type="RefSeq" id="WP_160908040.1">
    <property type="nucleotide sequence ID" value="NZ_WVHS01000004.1"/>
</dbReference>
<feature type="signal peptide" evidence="1">
    <location>
        <begin position="1"/>
        <end position="19"/>
    </location>
</feature>
<sequence length="153" mass="16862">MKSKLVIACVTALFMAVQARSEEPKSYTAVISTFISGHVNTDAKKLDNVLSDDATFKIPRQNKVIVQSRSALLNAMKQESGVVQNCSSSYQLITKTDALIMARVDFKYPGFVQQNFITMERSGDAGWKITQVYKISENAEKNAGSYPLVTAVD</sequence>
<reference evidence="2 3" key="1">
    <citation type="submission" date="2019-11" db="EMBL/GenBank/DDBJ databases">
        <title>Pedobacter sp. HMF7056 Genome sequencing and assembly.</title>
        <authorList>
            <person name="Kang H."/>
            <person name="Kim H."/>
            <person name="Joh K."/>
        </authorList>
    </citation>
    <scope>NUCLEOTIDE SEQUENCE [LARGE SCALE GENOMIC DNA]</scope>
    <source>
        <strain evidence="2 3">HMF7056</strain>
    </source>
</reference>
<evidence type="ECO:0000313" key="3">
    <source>
        <dbReference type="Proteomes" id="UP000451233"/>
    </source>
</evidence>
<feature type="chain" id="PRO_5029610919" description="Nuclear transport factor 2 family protein" evidence="1">
    <location>
        <begin position="20"/>
        <end position="153"/>
    </location>
</feature>
<dbReference type="Gene3D" id="3.10.450.50">
    <property type="match status" value="1"/>
</dbReference>
<gene>
    <name evidence="2" type="ORF">GS398_17150</name>
</gene>
<evidence type="ECO:0000313" key="2">
    <source>
        <dbReference type="EMBL" id="MXV17030.1"/>
    </source>
</evidence>
<proteinExistence type="predicted"/>
<keyword evidence="3" id="KW-1185">Reference proteome</keyword>
<evidence type="ECO:0000256" key="1">
    <source>
        <dbReference type="SAM" id="SignalP"/>
    </source>
</evidence>
<dbReference type="SUPFAM" id="SSF54427">
    <property type="entry name" value="NTF2-like"/>
    <property type="match status" value="1"/>
</dbReference>
<organism evidence="2 3">
    <name type="scientific">Hufsiella ginkgonis</name>
    <dbReference type="NCBI Taxonomy" id="2695274"/>
    <lineage>
        <taxon>Bacteria</taxon>
        <taxon>Pseudomonadati</taxon>
        <taxon>Bacteroidota</taxon>
        <taxon>Sphingobacteriia</taxon>
        <taxon>Sphingobacteriales</taxon>
        <taxon>Sphingobacteriaceae</taxon>
        <taxon>Hufsiella</taxon>
    </lineage>
</organism>
<dbReference type="EMBL" id="WVHS01000004">
    <property type="protein sequence ID" value="MXV17030.1"/>
    <property type="molecule type" value="Genomic_DNA"/>
</dbReference>
<dbReference type="Proteomes" id="UP000451233">
    <property type="component" value="Unassembled WGS sequence"/>
</dbReference>
<accession>A0A7K1Y1A6</accession>
<keyword evidence="1" id="KW-0732">Signal</keyword>
<dbReference type="InterPro" id="IPR032710">
    <property type="entry name" value="NTF2-like_dom_sf"/>
</dbReference>
<dbReference type="InterPro" id="IPR039437">
    <property type="entry name" value="FrzH/put_lumazine-bd"/>
</dbReference>